<gene>
    <name evidence="2" type="ORF">KM031_03115</name>
</gene>
<feature type="transmembrane region" description="Helical" evidence="1">
    <location>
        <begin position="20"/>
        <end position="43"/>
    </location>
</feature>
<keyword evidence="3" id="KW-1185">Reference proteome</keyword>
<keyword evidence="1" id="KW-0812">Transmembrane</keyword>
<dbReference type="AlphaFoldDB" id="A0A975P7A1"/>
<keyword evidence="1" id="KW-0472">Membrane</keyword>
<name>A0A975P7A1_9RHOB</name>
<evidence type="ECO:0000256" key="1">
    <source>
        <dbReference type="SAM" id="Phobius"/>
    </source>
</evidence>
<dbReference type="RefSeq" id="WP_215503106.1">
    <property type="nucleotide sequence ID" value="NZ_CP076361.1"/>
</dbReference>
<accession>A0A975P7A1</accession>
<dbReference type="EMBL" id="CP076361">
    <property type="protein sequence ID" value="QWK90915.1"/>
    <property type="molecule type" value="Genomic_DNA"/>
</dbReference>
<protein>
    <submittedName>
        <fullName evidence="2">Uncharacterized protein</fullName>
    </submittedName>
</protein>
<keyword evidence="1" id="KW-1133">Transmembrane helix</keyword>
<dbReference type="Proteomes" id="UP000679352">
    <property type="component" value="Chromosome"/>
</dbReference>
<evidence type="ECO:0000313" key="2">
    <source>
        <dbReference type="EMBL" id="QWK90915.1"/>
    </source>
</evidence>
<dbReference type="KEGG" id="gfu:KM031_03115"/>
<sequence length="59" mass="6418">MTLRLRSFLAEEDAAVTTDMVVLVAVIIAMTLGVFVIITEMIYTEAGTRIGDLIMGLLD</sequence>
<proteinExistence type="predicted"/>
<organism evidence="2 3">
    <name type="scientific">Gemmobacter fulvus</name>
    <dbReference type="NCBI Taxonomy" id="2840474"/>
    <lineage>
        <taxon>Bacteria</taxon>
        <taxon>Pseudomonadati</taxon>
        <taxon>Pseudomonadota</taxon>
        <taxon>Alphaproteobacteria</taxon>
        <taxon>Rhodobacterales</taxon>
        <taxon>Paracoccaceae</taxon>
        <taxon>Gemmobacter</taxon>
    </lineage>
</organism>
<reference evidence="2" key="1">
    <citation type="submission" date="2021-06" db="EMBL/GenBank/DDBJ databases">
        <title>Direct submission.</title>
        <authorList>
            <person name="Lee C.-S."/>
            <person name="Jin L."/>
        </authorList>
    </citation>
    <scope>NUCLEOTIDE SEQUENCE</scope>
    <source>
        <strain evidence="2">Con5</strain>
    </source>
</reference>
<evidence type="ECO:0000313" key="3">
    <source>
        <dbReference type="Proteomes" id="UP000679352"/>
    </source>
</evidence>